<evidence type="ECO:0000313" key="2">
    <source>
        <dbReference type="EMBL" id="OAI25135.1"/>
    </source>
</evidence>
<sequence>MILCDTNILIEFYKGNPAIIQTLRAIGSANIAVSVITKAELFYGARDKQELAKIERHLGLCHCYGFSPEHYPARPPYYAGRYKFQKHFFPIIEDLKAQGEEYECAKAIDSLPEVKYWIRNLVRRDHASFWLPLAHNRFYPDFVCELTDGRMLVVEYKGEAYASNDDSAEKRAVGELWAKSSQGRCLFIMAVEQDNQGRDVRQQIQDLV</sequence>
<accession>A0AA91DBI3</accession>
<reference evidence="2 3" key="1">
    <citation type="submission" date="2016-03" db="EMBL/GenBank/DDBJ databases">
        <authorList>
            <person name="Heylen K."/>
            <person name="De Vos P."/>
            <person name="Vekeman B."/>
        </authorList>
    </citation>
    <scope>NUCLEOTIDE SEQUENCE [LARGE SCALE GENOMIC DNA]</scope>
    <source>
        <strain evidence="2 3">R-49807</strain>
    </source>
</reference>
<dbReference type="RefSeq" id="WP_064023702.1">
    <property type="nucleotide sequence ID" value="NZ_LUUL01000083.1"/>
</dbReference>
<name>A0AA91DBI3_9GAMM</name>
<feature type="domain" description="PIN" evidence="1">
    <location>
        <begin position="2"/>
        <end position="56"/>
    </location>
</feature>
<dbReference type="Gene3D" id="3.40.50.1010">
    <property type="entry name" value="5'-nuclease"/>
    <property type="match status" value="1"/>
</dbReference>
<gene>
    <name evidence="2" type="ORF">A1356_14235</name>
</gene>
<proteinExistence type="predicted"/>
<dbReference type="Pfam" id="PF01850">
    <property type="entry name" value="PIN"/>
    <property type="match status" value="1"/>
</dbReference>
<evidence type="ECO:0000259" key="1">
    <source>
        <dbReference type="Pfam" id="PF01850"/>
    </source>
</evidence>
<organism evidence="2 3">
    <name type="scientific">Methylomonas koyamae</name>
    <dbReference type="NCBI Taxonomy" id="702114"/>
    <lineage>
        <taxon>Bacteria</taxon>
        <taxon>Pseudomonadati</taxon>
        <taxon>Pseudomonadota</taxon>
        <taxon>Gammaproteobacteria</taxon>
        <taxon>Methylococcales</taxon>
        <taxon>Methylococcaceae</taxon>
        <taxon>Methylomonas</taxon>
    </lineage>
</organism>
<dbReference type="InterPro" id="IPR002716">
    <property type="entry name" value="PIN_dom"/>
</dbReference>
<evidence type="ECO:0000313" key="3">
    <source>
        <dbReference type="Proteomes" id="UP000077734"/>
    </source>
</evidence>
<dbReference type="SUPFAM" id="SSF88723">
    <property type="entry name" value="PIN domain-like"/>
    <property type="match status" value="1"/>
</dbReference>
<dbReference type="Proteomes" id="UP000077734">
    <property type="component" value="Unassembled WGS sequence"/>
</dbReference>
<dbReference type="EMBL" id="LUUL01000083">
    <property type="protein sequence ID" value="OAI25135.1"/>
    <property type="molecule type" value="Genomic_DNA"/>
</dbReference>
<keyword evidence="3" id="KW-1185">Reference proteome</keyword>
<protein>
    <recommendedName>
        <fullName evidence="1">PIN domain-containing protein</fullName>
    </recommendedName>
</protein>
<dbReference type="InterPro" id="IPR029060">
    <property type="entry name" value="PIN-like_dom_sf"/>
</dbReference>
<dbReference type="AlphaFoldDB" id="A0AA91DBI3"/>
<comment type="caution">
    <text evidence="2">The sequence shown here is derived from an EMBL/GenBank/DDBJ whole genome shotgun (WGS) entry which is preliminary data.</text>
</comment>